<reference evidence="2 3" key="1">
    <citation type="submission" date="2019-11" db="EMBL/GenBank/DDBJ databases">
        <authorList>
            <person name="Criscuolo A."/>
        </authorList>
    </citation>
    <scope>NUCLEOTIDE SEQUENCE [LARGE SCALE GENOMIC DNA]</scope>
    <source>
        <strain evidence="2">CIP111667</strain>
    </source>
</reference>
<dbReference type="InterPro" id="IPR011330">
    <property type="entry name" value="Glyco_hydro/deAcase_b/a-brl"/>
</dbReference>
<gene>
    <name evidence="2" type="ORF">HALOF300_00638</name>
</gene>
<dbReference type="EMBL" id="CACRYJ010000011">
    <property type="protein sequence ID" value="VZO35440.1"/>
    <property type="molecule type" value="Genomic_DNA"/>
</dbReference>
<evidence type="ECO:0000259" key="1">
    <source>
        <dbReference type="Pfam" id="PF01522"/>
    </source>
</evidence>
<evidence type="ECO:0000313" key="3">
    <source>
        <dbReference type="Proteomes" id="UP000419743"/>
    </source>
</evidence>
<dbReference type="Gene3D" id="3.20.20.370">
    <property type="entry name" value="Glycoside hydrolase/deacetylase"/>
    <property type="match status" value="1"/>
</dbReference>
<dbReference type="Proteomes" id="UP000419743">
    <property type="component" value="Unassembled WGS sequence"/>
</dbReference>
<protein>
    <submittedName>
        <fullName evidence="2">Polysaccharide deacetylase</fullName>
    </submittedName>
</protein>
<name>A0A7M4DEU7_9MICO</name>
<sequence length="235" mass="25803">MRQPQLLMTFDDCTVDHWFVHRGVFDDAAARVTFFVSHVDRLTDDETDKLRALQRDGHTIASHGLRHLDGPQYVAQHGLGAYLEHEIEPSIAALADRGLGHRDFAYPFGRHDRATDDVLTARFSWVRTTSARHLDGSATQVLVDLDAPTRVLPARGIDVGRSGVANPDDRGALLVVLDEAARTGAGVCLFAHDIAEWDHGLAQGRNFITPDRLRAVLTAAQERGLTAEGFGVLPD</sequence>
<dbReference type="InterPro" id="IPR002509">
    <property type="entry name" value="NODB_dom"/>
</dbReference>
<feature type="domain" description="NodB homology" evidence="1">
    <location>
        <begin position="3"/>
        <end position="118"/>
    </location>
</feature>
<dbReference type="GO" id="GO:0016810">
    <property type="term" value="F:hydrolase activity, acting on carbon-nitrogen (but not peptide) bonds"/>
    <property type="evidence" value="ECO:0007669"/>
    <property type="project" value="InterPro"/>
</dbReference>
<accession>A0A7M4DEU7</accession>
<dbReference type="RefSeq" id="WP_156739207.1">
    <property type="nucleotide sequence ID" value="NZ_CACRYJ010000011.1"/>
</dbReference>
<dbReference type="SUPFAM" id="SSF88713">
    <property type="entry name" value="Glycoside hydrolase/deacetylase"/>
    <property type="match status" value="1"/>
</dbReference>
<comment type="caution">
    <text evidence="2">The sequence shown here is derived from an EMBL/GenBank/DDBJ whole genome shotgun (WGS) entry which is preliminary data.</text>
</comment>
<dbReference type="GO" id="GO:0005975">
    <property type="term" value="P:carbohydrate metabolic process"/>
    <property type="evidence" value="ECO:0007669"/>
    <property type="project" value="InterPro"/>
</dbReference>
<dbReference type="Pfam" id="PF01522">
    <property type="entry name" value="Polysacc_deac_1"/>
    <property type="match status" value="1"/>
</dbReference>
<dbReference type="AlphaFoldDB" id="A0A7M4DEU7"/>
<keyword evidence="3" id="KW-1185">Reference proteome</keyword>
<evidence type="ECO:0000313" key="2">
    <source>
        <dbReference type="EMBL" id="VZO35440.1"/>
    </source>
</evidence>
<proteinExistence type="predicted"/>
<organism evidence="2 3">
    <name type="scientific">Occultella aeris</name>
    <dbReference type="NCBI Taxonomy" id="2761496"/>
    <lineage>
        <taxon>Bacteria</taxon>
        <taxon>Bacillati</taxon>
        <taxon>Actinomycetota</taxon>
        <taxon>Actinomycetes</taxon>
        <taxon>Micrococcales</taxon>
        <taxon>Ruaniaceae</taxon>
        <taxon>Occultella</taxon>
    </lineage>
</organism>